<dbReference type="EMBL" id="JACCCC010000001">
    <property type="protein sequence ID" value="NYE48336.1"/>
    <property type="molecule type" value="Genomic_DNA"/>
</dbReference>
<dbReference type="AlphaFoldDB" id="A0A852TV47"/>
<accession>A0A852TV47</accession>
<dbReference type="RefSeq" id="WP_281370395.1">
    <property type="nucleotide sequence ID" value="NZ_BAAAYY010000004.1"/>
</dbReference>
<name>A0A852TV47_9ACTN</name>
<organism evidence="1 2">
    <name type="scientific">Spinactinospora alkalitolerans</name>
    <dbReference type="NCBI Taxonomy" id="687207"/>
    <lineage>
        <taxon>Bacteria</taxon>
        <taxon>Bacillati</taxon>
        <taxon>Actinomycetota</taxon>
        <taxon>Actinomycetes</taxon>
        <taxon>Streptosporangiales</taxon>
        <taxon>Nocardiopsidaceae</taxon>
        <taxon>Spinactinospora</taxon>
    </lineage>
</organism>
<keyword evidence="2" id="KW-1185">Reference proteome</keyword>
<gene>
    <name evidence="1" type="ORF">HDA32_003456</name>
</gene>
<protein>
    <submittedName>
        <fullName evidence="1">Uncharacterized protein</fullName>
    </submittedName>
</protein>
<reference evidence="1 2" key="1">
    <citation type="submission" date="2020-07" db="EMBL/GenBank/DDBJ databases">
        <title>Sequencing the genomes of 1000 actinobacteria strains.</title>
        <authorList>
            <person name="Klenk H.-P."/>
        </authorList>
    </citation>
    <scope>NUCLEOTIDE SEQUENCE [LARGE SCALE GENOMIC DNA]</scope>
    <source>
        <strain evidence="1 2">CXB654</strain>
    </source>
</reference>
<comment type="caution">
    <text evidence="1">The sequence shown here is derived from an EMBL/GenBank/DDBJ whole genome shotgun (WGS) entry which is preliminary data.</text>
</comment>
<sequence length="44" mass="4419">MVRHFFTALFVGLVTAITLTLGTGTAYANDLLGGVLGGIPIIGG</sequence>
<dbReference type="Proteomes" id="UP000589036">
    <property type="component" value="Unassembled WGS sequence"/>
</dbReference>
<evidence type="ECO:0000313" key="2">
    <source>
        <dbReference type="Proteomes" id="UP000589036"/>
    </source>
</evidence>
<proteinExistence type="predicted"/>
<evidence type="ECO:0000313" key="1">
    <source>
        <dbReference type="EMBL" id="NYE48336.1"/>
    </source>
</evidence>